<dbReference type="CDD" id="cd22786">
    <property type="entry name" value="DPBB_YuiC-like"/>
    <property type="match status" value="1"/>
</dbReference>
<dbReference type="Proteomes" id="UP000231195">
    <property type="component" value="Unassembled WGS sequence"/>
</dbReference>
<sequence>YRMMDTPDGSITYYDVLSMWSTSYDGNCRGCTGKTYTGALVDHGVCAVDPRVIPLYTKMFIPGYGFCRALDIGGSIKGNKIDLGFENVKNGWWSSRWTDVYLLDE</sequence>
<evidence type="ECO:0000313" key="4">
    <source>
        <dbReference type="Proteomes" id="UP000231195"/>
    </source>
</evidence>
<evidence type="ECO:0000313" key="3">
    <source>
        <dbReference type="EMBL" id="PJA39117.1"/>
    </source>
</evidence>
<evidence type="ECO:0000256" key="1">
    <source>
        <dbReference type="ARBA" id="ARBA00022729"/>
    </source>
</evidence>
<dbReference type="Gene3D" id="2.40.40.10">
    <property type="entry name" value="RlpA-like domain"/>
    <property type="match status" value="1"/>
</dbReference>
<accession>A0A2M7WZQ5</accession>
<dbReference type="EMBL" id="PFWZ01000196">
    <property type="protein sequence ID" value="PJA39117.1"/>
    <property type="molecule type" value="Genomic_DNA"/>
</dbReference>
<dbReference type="InterPro" id="IPR051933">
    <property type="entry name" value="Resuscitation_pf_RpfB"/>
</dbReference>
<protein>
    <recommendedName>
        <fullName evidence="2">3D domain-containing protein</fullName>
    </recommendedName>
</protein>
<proteinExistence type="predicted"/>
<organism evidence="3 4">
    <name type="scientific">candidate division WWE3 bacterium CG_4_9_14_3_um_filter_39_7</name>
    <dbReference type="NCBI Taxonomy" id="1975080"/>
    <lineage>
        <taxon>Bacteria</taxon>
        <taxon>Katanobacteria</taxon>
    </lineage>
</organism>
<dbReference type="InterPro" id="IPR036908">
    <property type="entry name" value="RlpA-like_sf"/>
</dbReference>
<dbReference type="PANTHER" id="PTHR39160:SF4">
    <property type="entry name" value="RESUSCITATION-PROMOTING FACTOR RPFB"/>
    <property type="match status" value="1"/>
</dbReference>
<dbReference type="AlphaFoldDB" id="A0A2M7WZQ5"/>
<gene>
    <name evidence="3" type="ORF">CO179_05855</name>
</gene>
<feature type="non-terminal residue" evidence="3">
    <location>
        <position position="1"/>
    </location>
</feature>
<dbReference type="InterPro" id="IPR010611">
    <property type="entry name" value="3D_dom"/>
</dbReference>
<dbReference type="GO" id="GO:0004553">
    <property type="term" value="F:hydrolase activity, hydrolyzing O-glycosyl compounds"/>
    <property type="evidence" value="ECO:0007669"/>
    <property type="project" value="InterPro"/>
</dbReference>
<feature type="domain" description="3D" evidence="2">
    <location>
        <begin position="45"/>
        <end position="86"/>
    </location>
</feature>
<dbReference type="GO" id="GO:0019867">
    <property type="term" value="C:outer membrane"/>
    <property type="evidence" value="ECO:0007669"/>
    <property type="project" value="InterPro"/>
</dbReference>
<evidence type="ECO:0000259" key="2">
    <source>
        <dbReference type="Pfam" id="PF06725"/>
    </source>
</evidence>
<dbReference type="Pfam" id="PF06725">
    <property type="entry name" value="3D"/>
    <property type="match status" value="1"/>
</dbReference>
<name>A0A2M7WZQ5_UNCKA</name>
<dbReference type="PANTHER" id="PTHR39160">
    <property type="entry name" value="CELL WALL-BINDING PROTEIN YOCH"/>
    <property type="match status" value="1"/>
</dbReference>
<keyword evidence="1" id="KW-0732">Signal</keyword>
<reference evidence="4" key="1">
    <citation type="submission" date="2017-09" db="EMBL/GenBank/DDBJ databases">
        <title>Depth-based differentiation of microbial function through sediment-hosted aquifers and enrichment of novel symbionts in the deep terrestrial subsurface.</title>
        <authorList>
            <person name="Probst A.J."/>
            <person name="Ladd B."/>
            <person name="Jarett J.K."/>
            <person name="Geller-Mcgrath D.E."/>
            <person name="Sieber C.M.K."/>
            <person name="Emerson J.B."/>
            <person name="Anantharaman K."/>
            <person name="Thomas B.C."/>
            <person name="Malmstrom R."/>
            <person name="Stieglmeier M."/>
            <person name="Klingl A."/>
            <person name="Woyke T."/>
            <person name="Ryan C.M."/>
            <person name="Banfield J.F."/>
        </authorList>
    </citation>
    <scope>NUCLEOTIDE SEQUENCE [LARGE SCALE GENOMIC DNA]</scope>
</reference>
<comment type="caution">
    <text evidence="3">The sequence shown here is derived from an EMBL/GenBank/DDBJ whole genome shotgun (WGS) entry which is preliminary data.</text>
</comment>
<dbReference type="GO" id="GO:0009254">
    <property type="term" value="P:peptidoglycan turnover"/>
    <property type="evidence" value="ECO:0007669"/>
    <property type="project" value="InterPro"/>
</dbReference>